<feature type="transmembrane region" description="Helical" evidence="1">
    <location>
        <begin position="166"/>
        <end position="191"/>
    </location>
</feature>
<feature type="transmembrane region" description="Helical" evidence="1">
    <location>
        <begin position="102"/>
        <end position="121"/>
    </location>
</feature>
<evidence type="ECO:0000313" key="3">
    <source>
        <dbReference type="Proteomes" id="UP000253141"/>
    </source>
</evidence>
<evidence type="ECO:0000313" key="2">
    <source>
        <dbReference type="EMBL" id="RDB04262.1"/>
    </source>
</evidence>
<keyword evidence="1" id="KW-0472">Membrane</keyword>
<dbReference type="EMBL" id="QPIW01000018">
    <property type="protein sequence ID" value="RDB04262.1"/>
    <property type="molecule type" value="Genomic_DNA"/>
</dbReference>
<feature type="transmembrane region" description="Helical" evidence="1">
    <location>
        <begin position="133"/>
        <end position="154"/>
    </location>
</feature>
<reference evidence="2 3" key="1">
    <citation type="submission" date="2018-07" db="EMBL/GenBank/DDBJ databases">
        <title>Genome analysis of Runella aurantiaca.</title>
        <authorList>
            <person name="Yang X."/>
        </authorList>
    </citation>
    <scope>NUCLEOTIDE SEQUENCE [LARGE SCALE GENOMIC DNA]</scope>
    <source>
        <strain evidence="2 3">YX9</strain>
    </source>
</reference>
<gene>
    <name evidence="2" type="ORF">DVG78_19950</name>
</gene>
<feature type="transmembrane region" description="Helical" evidence="1">
    <location>
        <begin position="42"/>
        <end position="60"/>
    </location>
</feature>
<dbReference type="Proteomes" id="UP000253141">
    <property type="component" value="Unassembled WGS sequence"/>
</dbReference>
<protein>
    <submittedName>
        <fullName evidence="2">Uncharacterized protein</fullName>
    </submittedName>
</protein>
<evidence type="ECO:0000256" key="1">
    <source>
        <dbReference type="SAM" id="Phobius"/>
    </source>
</evidence>
<feature type="transmembrane region" description="Helical" evidence="1">
    <location>
        <begin position="72"/>
        <end position="90"/>
    </location>
</feature>
<comment type="caution">
    <text evidence="2">The sequence shown here is derived from an EMBL/GenBank/DDBJ whole genome shotgun (WGS) entry which is preliminary data.</text>
</comment>
<dbReference type="RefSeq" id="WP_114462805.1">
    <property type="nucleotide sequence ID" value="NZ_QPIW01000018.1"/>
</dbReference>
<dbReference type="AlphaFoldDB" id="A0A369I5D8"/>
<dbReference type="OrthoDB" id="950053at2"/>
<sequence>MLFWYALIGFFISVFENSFIKLVNLFKAQVIPILQKLEIDDTFFISPFYYVNELLFLGLFYSRVLKDKTGEIVRYAAFVLAGLEILNTVFGEGYKDAQKMGSLLLSLNGIVLPLLFFRQYYTQKNNTSFTQKAYSWISWGILTPYIFSLLIYFLSDSLVTNYPILFYQLSIVRMSIDIIGILMMSYGVSLVRAHKRT</sequence>
<keyword evidence="3" id="KW-1185">Reference proteome</keyword>
<name>A0A369I5D8_9BACT</name>
<accession>A0A369I5D8</accession>
<keyword evidence="1" id="KW-1133">Transmembrane helix</keyword>
<keyword evidence="1" id="KW-0812">Transmembrane</keyword>
<organism evidence="2 3">
    <name type="scientific">Runella aurantiaca</name>
    <dbReference type="NCBI Taxonomy" id="2282308"/>
    <lineage>
        <taxon>Bacteria</taxon>
        <taxon>Pseudomonadati</taxon>
        <taxon>Bacteroidota</taxon>
        <taxon>Cytophagia</taxon>
        <taxon>Cytophagales</taxon>
        <taxon>Spirosomataceae</taxon>
        <taxon>Runella</taxon>
    </lineage>
</organism>
<proteinExistence type="predicted"/>